<feature type="transmembrane region" description="Helical" evidence="7">
    <location>
        <begin position="284"/>
        <end position="302"/>
    </location>
</feature>
<organism evidence="8 9">
    <name type="scientific">Parvularcula marina</name>
    <dbReference type="NCBI Taxonomy" id="2292771"/>
    <lineage>
        <taxon>Bacteria</taxon>
        <taxon>Pseudomonadati</taxon>
        <taxon>Pseudomonadota</taxon>
        <taxon>Alphaproteobacteria</taxon>
        <taxon>Parvularculales</taxon>
        <taxon>Parvularculaceae</taxon>
        <taxon>Parvularcula</taxon>
    </lineage>
</organism>
<keyword evidence="5 7" id="KW-0472">Membrane</keyword>
<dbReference type="Proteomes" id="UP000264589">
    <property type="component" value="Unassembled WGS sequence"/>
</dbReference>
<evidence type="ECO:0000256" key="6">
    <source>
        <dbReference type="SAM" id="MobiDB-lite"/>
    </source>
</evidence>
<name>A0A371R7V0_9PROT</name>
<gene>
    <name evidence="8" type="ORF">DX908_14680</name>
</gene>
<protein>
    <submittedName>
        <fullName evidence="8">AI-2E family transporter</fullName>
    </submittedName>
</protein>
<dbReference type="EMBL" id="QUQO01000002">
    <property type="protein sequence ID" value="RFB01526.1"/>
    <property type="molecule type" value="Genomic_DNA"/>
</dbReference>
<evidence type="ECO:0000256" key="5">
    <source>
        <dbReference type="ARBA" id="ARBA00023136"/>
    </source>
</evidence>
<feature type="transmembrane region" description="Helical" evidence="7">
    <location>
        <begin position="384"/>
        <end position="410"/>
    </location>
</feature>
<sequence length="441" mass="46497">MTGISRTPSPPSRSWPPASRRISTSPPEGEAGHGSQSASTLNTMTEKKKQPGPPRSVAAAFYGLGLTIIVFFILWVAQGILVPLIVAALLSFLIVSVKNGLDRLPVIGRFMPGAVNFGLSFVIIVGILLVISLIVRENAQAVLEKAPEYQARLGELATGFVGWAEGRSWMPQDAVEAMADFLDGLRGGMAAIDGEDIPADAGSGLRSQAFAAARGAIASATTAASTLLGNIVTVFLYTAFILIERGRFSRKLTRMAGSVAVRHRIDNAIDDVTRLIRTYVTMKTLINLTVASISFVLMLALGTDFAGFWALLIFVFGYVPIVGAVIAISLPVLLTLLAPDGGLGKAALTLLLLAGAEQSISSFVEPRVMGKSLNLSPLVILISLATWGSIWGFAGMLLSVPLTVVALITLSQFEATRPIAIMLSDNGEIAPLASHDEESAA</sequence>
<dbReference type="GO" id="GO:0055085">
    <property type="term" value="P:transmembrane transport"/>
    <property type="evidence" value="ECO:0007669"/>
    <property type="project" value="TreeGrafter"/>
</dbReference>
<reference evidence="8 9" key="1">
    <citation type="submission" date="2018-08" db="EMBL/GenBank/DDBJ databases">
        <title>Parvularcula sp. SM1705, isolated from surface water of the South Sea China.</title>
        <authorList>
            <person name="Sun L."/>
        </authorList>
    </citation>
    <scope>NUCLEOTIDE SEQUENCE [LARGE SCALE GENOMIC DNA]</scope>
    <source>
        <strain evidence="8 9">SM1705</strain>
    </source>
</reference>
<feature type="region of interest" description="Disordered" evidence="6">
    <location>
        <begin position="1"/>
        <end position="54"/>
    </location>
</feature>
<feature type="transmembrane region" description="Helical" evidence="7">
    <location>
        <begin position="223"/>
        <end position="243"/>
    </location>
</feature>
<evidence type="ECO:0000313" key="9">
    <source>
        <dbReference type="Proteomes" id="UP000264589"/>
    </source>
</evidence>
<accession>A0A371R7V0</accession>
<dbReference type="AlphaFoldDB" id="A0A371R7V0"/>
<feature type="transmembrane region" description="Helical" evidence="7">
    <location>
        <begin position="308"/>
        <end position="334"/>
    </location>
</feature>
<evidence type="ECO:0000256" key="7">
    <source>
        <dbReference type="SAM" id="Phobius"/>
    </source>
</evidence>
<evidence type="ECO:0000256" key="1">
    <source>
        <dbReference type="ARBA" id="ARBA00004141"/>
    </source>
</evidence>
<dbReference type="Pfam" id="PF01594">
    <property type="entry name" value="AI-2E_transport"/>
    <property type="match status" value="1"/>
</dbReference>
<comment type="similarity">
    <text evidence="2">Belongs to the autoinducer-2 exporter (AI-2E) (TC 2.A.86) family.</text>
</comment>
<evidence type="ECO:0000256" key="2">
    <source>
        <dbReference type="ARBA" id="ARBA00009773"/>
    </source>
</evidence>
<dbReference type="GO" id="GO:0016020">
    <property type="term" value="C:membrane"/>
    <property type="evidence" value="ECO:0007669"/>
    <property type="project" value="UniProtKB-SubCell"/>
</dbReference>
<proteinExistence type="inferred from homology"/>
<keyword evidence="4 7" id="KW-1133">Transmembrane helix</keyword>
<comment type="caution">
    <text evidence="8">The sequence shown here is derived from an EMBL/GenBank/DDBJ whole genome shotgun (WGS) entry which is preliminary data.</text>
</comment>
<feature type="compositionally biased region" description="Polar residues" evidence="6">
    <location>
        <begin position="34"/>
        <end position="44"/>
    </location>
</feature>
<keyword evidence="3 7" id="KW-0812">Transmembrane</keyword>
<evidence type="ECO:0000256" key="3">
    <source>
        <dbReference type="ARBA" id="ARBA00022692"/>
    </source>
</evidence>
<keyword evidence="9" id="KW-1185">Reference proteome</keyword>
<evidence type="ECO:0000256" key="4">
    <source>
        <dbReference type="ARBA" id="ARBA00022989"/>
    </source>
</evidence>
<dbReference type="PANTHER" id="PTHR21716:SF64">
    <property type="entry name" value="AI-2 TRANSPORT PROTEIN TQSA"/>
    <property type="match status" value="1"/>
</dbReference>
<dbReference type="FunCoup" id="A0A371R7V0">
    <property type="interactions" value="306"/>
</dbReference>
<dbReference type="InParanoid" id="A0A371R7V0"/>
<feature type="transmembrane region" description="Helical" evidence="7">
    <location>
        <begin position="57"/>
        <end position="75"/>
    </location>
</feature>
<feature type="transmembrane region" description="Helical" evidence="7">
    <location>
        <begin position="81"/>
        <end position="101"/>
    </location>
</feature>
<evidence type="ECO:0000313" key="8">
    <source>
        <dbReference type="EMBL" id="RFB01526.1"/>
    </source>
</evidence>
<feature type="transmembrane region" description="Helical" evidence="7">
    <location>
        <begin position="346"/>
        <end position="364"/>
    </location>
</feature>
<comment type="subcellular location">
    <subcellularLocation>
        <location evidence="1">Membrane</location>
        <topology evidence="1">Multi-pass membrane protein</topology>
    </subcellularLocation>
</comment>
<feature type="transmembrane region" description="Helical" evidence="7">
    <location>
        <begin position="113"/>
        <end position="135"/>
    </location>
</feature>
<dbReference type="InterPro" id="IPR002549">
    <property type="entry name" value="AI-2E-like"/>
</dbReference>
<dbReference type="PANTHER" id="PTHR21716">
    <property type="entry name" value="TRANSMEMBRANE PROTEIN"/>
    <property type="match status" value="1"/>
</dbReference>